<dbReference type="Proteomes" id="UP001225034">
    <property type="component" value="Unassembled WGS sequence"/>
</dbReference>
<proteinExistence type="predicted"/>
<comment type="caution">
    <text evidence="1">The sequence shown here is derived from an EMBL/GenBank/DDBJ whole genome shotgun (WGS) entry which is preliminary data.</text>
</comment>
<evidence type="ECO:0008006" key="3">
    <source>
        <dbReference type="Google" id="ProtNLM"/>
    </source>
</evidence>
<protein>
    <recommendedName>
        <fullName evidence="3">Relaxase/mobilization nuclease domain-containing protein</fullName>
    </recommendedName>
</protein>
<gene>
    <name evidence="1" type="ORF">J2S05_003503</name>
</gene>
<organism evidence="1 2">
    <name type="scientific">Alkalicoccobacillus murimartini</name>
    <dbReference type="NCBI Taxonomy" id="171685"/>
    <lineage>
        <taxon>Bacteria</taxon>
        <taxon>Bacillati</taxon>
        <taxon>Bacillota</taxon>
        <taxon>Bacilli</taxon>
        <taxon>Bacillales</taxon>
        <taxon>Bacillaceae</taxon>
        <taxon>Alkalicoccobacillus</taxon>
    </lineage>
</organism>
<dbReference type="EMBL" id="JAUSUA010000006">
    <property type="protein sequence ID" value="MDQ0208691.1"/>
    <property type="molecule type" value="Genomic_DNA"/>
</dbReference>
<evidence type="ECO:0000313" key="2">
    <source>
        <dbReference type="Proteomes" id="UP001225034"/>
    </source>
</evidence>
<accession>A0ABT9YLS5</accession>
<keyword evidence="2" id="KW-1185">Reference proteome</keyword>
<reference evidence="1 2" key="1">
    <citation type="submission" date="2023-07" db="EMBL/GenBank/DDBJ databases">
        <title>Genomic Encyclopedia of Type Strains, Phase IV (KMG-IV): sequencing the most valuable type-strain genomes for metagenomic binning, comparative biology and taxonomic classification.</title>
        <authorList>
            <person name="Goeker M."/>
        </authorList>
    </citation>
    <scope>NUCLEOTIDE SEQUENCE [LARGE SCALE GENOMIC DNA]</scope>
    <source>
        <strain evidence="1 2">DSM 19154</strain>
    </source>
</reference>
<sequence>MIKIQHIPFVNNSVHPLKNLINHLTYLEKSHPDQKPFFNKDADNLTKTCFTRALNKQKVKGNESGYKLLITSDLNQMKQSSISLIDIIRNGIISFEHSQQIHLDWLALNHASDHMPHTHLVIRGFDVNQNKVNLSPSHWKIMQHCITKQLDDLTTHS</sequence>
<name>A0ABT9YLS5_9BACI</name>
<evidence type="ECO:0000313" key="1">
    <source>
        <dbReference type="EMBL" id="MDQ0208691.1"/>
    </source>
</evidence>
<dbReference type="RefSeq" id="WP_306984938.1">
    <property type="nucleotide sequence ID" value="NZ_JAUSUA010000006.1"/>
</dbReference>